<evidence type="ECO:0008006" key="6">
    <source>
        <dbReference type="Google" id="ProtNLM"/>
    </source>
</evidence>
<reference evidence="4" key="1">
    <citation type="submission" date="2021-02" db="EMBL/GenBank/DDBJ databases">
        <title>First Annotated Genome of the Yellow-green Alga Tribonema minus.</title>
        <authorList>
            <person name="Mahan K.M."/>
        </authorList>
    </citation>
    <scope>NUCLEOTIDE SEQUENCE</scope>
    <source>
        <strain evidence="4">UTEX B ZZ1240</strain>
    </source>
</reference>
<dbReference type="PANTHER" id="PTHR47936:SF1">
    <property type="entry name" value="PENTATRICOPEPTIDE REPEAT-CONTAINING PROTEIN GUN1, CHLOROPLASTIC"/>
    <property type="match status" value="1"/>
</dbReference>
<dbReference type="EMBL" id="JAFCMP010000534">
    <property type="protein sequence ID" value="KAG5176700.1"/>
    <property type="molecule type" value="Genomic_DNA"/>
</dbReference>
<protein>
    <recommendedName>
        <fullName evidence="6">Pentatricopeptide repeat-containing protein</fullName>
    </recommendedName>
</protein>
<feature type="repeat" description="PPR" evidence="2">
    <location>
        <begin position="23"/>
        <end position="57"/>
    </location>
</feature>
<keyword evidence="5" id="KW-1185">Reference proteome</keyword>
<gene>
    <name evidence="4" type="ORF">JKP88DRAFT_227513</name>
</gene>
<evidence type="ECO:0000313" key="4">
    <source>
        <dbReference type="EMBL" id="KAG5176700.1"/>
    </source>
</evidence>
<dbReference type="Proteomes" id="UP000664859">
    <property type="component" value="Unassembled WGS sequence"/>
</dbReference>
<dbReference type="InterPro" id="IPR002885">
    <property type="entry name" value="PPR_rpt"/>
</dbReference>
<feature type="compositionally biased region" description="Basic and acidic residues" evidence="3">
    <location>
        <begin position="263"/>
        <end position="281"/>
    </location>
</feature>
<dbReference type="Gene3D" id="1.25.40.10">
    <property type="entry name" value="Tetratricopeptide repeat domain"/>
    <property type="match status" value="2"/>
</dbReference>
<evidence type="ECO:0000313" key="5">
    <source>
        <dbReference type="Proteomes" id="UP000664859"/>
    </source>
</evidence>
<evidence type="ECO:0000256" key="2">
    <source>
        <dbReference type="PROSITE-ProRule" id="PRU00708"/>
    </source>
</evidence>
<dbReference type="NCBIfam" id="TIGR00756">
    <property type="entry name" value="PPR"/>
    <property type="match status" value="1"/>
</dbReference>
<dbReference type="InterPro" id="IPR011990">
    <property type="entry name" value="TPR-like_helical_dom_sf"/>
</dbReference>
<proteinExistence type="predicted"/>
<feature type="repeat" description="PPR" evidence="2">
    <location>
        <begin position="58"/>
        <end position="92"/>
    </location>
</feature>
<feature type="compositionally biased region" description="Basic and acidic residues" evidence="3">
    <location>
        <begin position="241"/>
        <end position="250"/>
    </location>
</feature>
<accession>A0A835YKA3</accession>
<evidence type="ECO:0000256" key="1">
    <source>
        <dbReference type="ARBA" id="ARBA00022737"/>
    </source>
</evidence>
<evidence type="ECO:0000256" key="3">
    <source>
        <dbReference type="SAM" id="MobiDB-lite"/>
    </source>
</evidence>
<sequence>MAANEAAAEALVQDLRRDGLSPDGYTYGALIRGARANGDYARAKQLLEEAKAAGLKLPVDVYNVVLSAFARAFLVDEVEALIGEMAEDGVAPTEITFRSLVAAQTTQEGVEKALAATDAAGIARTSGVYAEALRVLGRDAAMWDSCMALFKKLQAEGPQPDYNAWMSVIKAADAHRPKDEVHDLVRAMKQAGLRPPAEMLKEARRPPMYTPPVPLAEHNPPRRGPREQQSIARPEGGRWSPLDDHSKWSKVELPPELLARFMKPRDEEGKQEPRDEEEKQDSNTSESDSAQPADEGQDEPTVSSRS</sequence>
<dbReference type="PROSITE" id="PS51375">
    <property type="entry name" value="PPR"/>
    <property type="match status" value="2"/>
</dbReference>
<dbReference type="Pfam" id="PF13812">
    <property type="entry name" value="PPR_3"/>
    <property type="match status" value="1"/>
</dbReference>
<keyword evidence="1" id="KW-0677">Repeat</keyword>
<name>A0A835YKA3_9STRA</name>
<dbReference type="OrthoDB" id="185373at2759"/>
<dbReference type="AlphaFoldDB" id="A0A835YKA3"/>
<organism evidence="4 5">
    <name type="scientific">Tribonema minus</name>
    <dbReference type="NCBI Taxonomy" id="303371"/>
    <lineage>
        <taxon>Eukaryota</taxon>
        <taxon>Sar</taxon>
        <taxon>Stramenopiles</taxon>
        <taxon>Ochrophyta</taxon>
        <taxon>PX clade</taxon>
        <taxon>Xanthophyceae</taxon>
        <taxon>Tribonematales</taxon>
        <taxon>Tribonemataceae</taxon>
        <taxon>Tribonema</taxon>
    </lineage>
</organism>
<feature type="region of interest" description="Disordered" evidence="3">
    <location>
        <begin position="190"/>
        <end position="306"/>
    </location>
</feature>
<dbReference type="PANTHER" id="PTHR47936">
    <property type="entry name" value="PPR_LONG DOMAIN-CONTAINING PROTEIN"/>
    <property type="match status" value="1"/>
</dbReference>
<comment type="caution">
    <text evidence="4">The sequence shown here is derived from an EMBL/GenBank/DDBJ whole genome shotgun (WGS) entry which is preliminary data.</text>
</comment>